<dbReference type="MEROPS" id="S10.004"/>
<evidence type="ECO:0000313" key="2">
    <source>
        <dbReference type="EMBL" id="KDO49558.1"/>
    </source>
</evidence>
<name>A0A067E390_CITSI</name>
<dbReference type="Pfam" id="PF00450">
    <property type="entry name" value="Peptidase_S10"/>
    <property type="match status" value="1"/>
</dbReference>
<dbReference type="Proteomes" id="UP000027120">
    <property type="component" value="Unassembled WGS sequence"/>
</dbReference>
<dbReference type="InterPro" id="IPR001563">
    <property type="entry name" value="Peptidase_S10"/>
</dbReference>
<gene>
    <name evidence="2" type="ORF">CISIN_1g029400mg</name>
</gene>
<dbReference type="PANTHER" id="PTHR11802:SF450">
    <property type="entry name" value="SERINE CARBOXYPEPTIDASE-LIKE 7"/>
    <property type="match status" value="1"/>
</dbReference>
<organism evidence="2 3">
    <name type="scientific">Citrus sinensis</name>
    <name type="common">Sweet orange</name>
    <name type="synonym">Citrus aurantium var. sinensis</name>
    <dbReference type="NCBI Taxonomy" id="2711"/>
    <lineage>
        <taxon>Eukaryota</taxon>
        <taxon>Viridiplantae</taxon>
        <taxon>Streptophyta</taxon>
        <taxon>Embryophyta</taxon>
        <taxon>Tracheophyta</taxon>
        <taxon>Spermatophyta</taxon>
        <taxon>Magnoliopsida</taxon>
        <taxon>eudicotyledons</taxon>
        <taxon>Gunneridae</taxon>
        <taxon>Pentapetalae</taxon>
        <taxon>rosids</taxon>
        <taxon>malvids</taxon>
        <taxon>Sapindales</taxon>
        <taxon>Rutaceae</taxon>
        <taxon>Aurantioideae</taxon>
        <taxon>Citrus</taxon>
    </lineage>
</organism>
<dbReference type="Gene3D" id="3.40.50.1820">
    <property type="entry name" value="alpha/beta hydrolase"/>
    <property type="match status" value="1"/>
</dbReference>
<dbReference type="GO" id="GO:0004185">
    <property type="term" value="F:serine-type carboxypeptidase activity"/>
    <property type="evidence" value="ECO:0007669"/>
    <property type="project" value="InterPro"/>
</dbReference>
<sequence length="194" mass="21757">MNDTLSATQIYHFLRKWLIVHSDFLANPLYIAGDSYSGKIVPIVVQEISDGIDAGHKPRMNLKGYMLGNPVTDDKIDQNSKIQFAYLNALITYEIYKSAKKNCKGDYVNVDPGNYLCKADLQNISACTGNVNGGNIYEPKCSFVSPKPTRLSPRDGSVVEDEEDYLDLLFLPAQPAPKLWCRVNFCTCLQYTFP</sequence>
<accession>A0A067E390</accession>
<dbReference type="GO" id="GO:0006508">
    <property type="term" value="P:proteolysis"/>
    <property type="evidence" value="ECO:0007669"/>
    <property type="project" value="InterPro"/>
</dbReference>
<dbReference type="PaxDb" id="2711-XP_006486895.1"/>
<dbReference type="eggNOG" id="KOG1282">
    <property type="taxonomic scope" value="Eukaryota"/>
</dbReference>
<dbReference type="AlphaFoldDB" id="A0A067E390"/>
<evidence type="ECO:0000256" key="1">
    <source>
        <dbReference type="ARBA" id="ARBA00009431"/>
    </source>
</evidence>
<keyword evidence="3" id="KW-1185">Reference proteome</keyword>
<dbReference type="SMR" id="A0A067E390"/>
<dbReference type="EMBL" id="KK785108">
    <property type="protein sequence ID" value="KDO49558.1"/>
    <property type="molecule type" value="Genomic_DNA"/>
</dbReference>
<comment type="similarity">
    <text evidence="1">Belongs to the peptidase S10 family.</text>
</comment>
<dbReference type="PANTHER" id="PTHR11802">
    <property type="entry name" value="SERINE PROTEASE FAMILY S10 SERINE CARBOXYPEPTIDASE"/>
    <property type="match status" value="1"/>
</dbReference>
<proteinExistence type="inferred from homology"/>
<evidence type="ECO:0000313" key="3">
    <source>
        <dbReference type="Proteomes" id="UP000027120"/>
    </source>
</evidence>
<protein>
    <submittedName>
        <fullName evidence="2">Uncharacterized protein</fullName>
    </submittedName>
</protein>
<reference evidence="2 3" key="1">
    <citation type="submission" date="2014-04" db="EMBL/GenBank/DDBJ databases">
        <authorList>
            <consortium name="International Citrus Genome Consortium"/>
            <person name="Gmitter F."/>
            <person name="Chen C."/>
            <person name="Farmerie W."/>
            <person name="Harkins T."/>
            <person name="Desany B."/>
            <person name="Mohiuddin M."/>
            <person name="Kodira C."/>
            <person name="Borodovsky M."/>
            <person name="Lomsadze A."/>
            <person name="Burns P."/>
            <person name="Jenkins J."/>
            <person name="Prochnik S."/>
            <person name="Shu S."/>
            <person name="Chapman J."/>
            <person name="Pitluck S."/>
            <person name="Schmutz J."/>
            <person name="Rokhsar D."/>
        </authorList>
    </citation>
    <scope>NUCLEOTIDE SEQUENCE</scope>
</reference>
<dbReference type="SUPFAM" id="SSF53474">
    <property type="entry name" value="alpha/beta-Hydrolases"/>
    <property type="match status" value="1"/>
</dbReference>
<dbReference type="InterPro" id="IPR029058">
    <property type="entry name" value="AB_hydrolase_fold"/>
</dbReference>